<dbReference type="PROSITE" id="PS51736">
    <property type="entry name" value="RECOMBINASES_3"/>
    <property type="match status" value="1"/>
</dbReference>
<dbReference type="Proteomes" id="UP001447979">
    <property type="component" value="Unassembled WGS sequence"/>
</dbReference>
<sequence>MNKKINLILPKKQFQIQLVGIYARVSTTDKDQLNSLVAQISALTRLTSHYSNWRLVDIYIDIASGKTKSSRKEFSRMLEDIKKEDVNIIITKSVSRFGRDTVDALEALKVIKQVSARIIFEQENLDSQEDDTDIIISIMESLAQSENEQRSENIKWGLKQRAAQGTSKLYNRKCYGYDHDENGELIINFQQAKIVKKIFNWYLDGKSVIGIVKELEKENIKSPTGKNKWPKRSVETMLENEKYTGSVKLLDSVNKENYYLLKENHEAIITEEVFNKVQEEKSSRSNLDGENNRKSRKYSSKDVSRNKKMDITNGK</sequence>
<evidence type="ECO:0000259" key="2">
    <source>
        <dbReference type="PROSITE" id="PS51736"/>
    </source>
</evidence>
<comment type="caution">
    <text evidence="4">The sequence shown here is derived from an EMBL/GenBank/DDBJ whole genome shotgun (WGS) entry which is preliminary data.</text>
</comment>
<dbReference type="Pfam" id="PF07508">
    <property type="entry name" value="Recombinase"/>
    <property type="match status" value="1"/>
</dbReference>
<dbReference type="PANTHER" id="PTHR30461">
    <property type="entry name" value="DNA-INVERTASE FROM LAMBDOID PROPHAGE"/>
    <property type="match status" value="1"/>
</dbReference>
<dbReference type="PROSITE" id="PS51737">
    <property type="entry name" value="RECOMBINASE_DNA_BIND"/>
    <property type="match status" value="1"/>
</dbReference>
<dbReference type="RefSeq" id="WP_349169963.1">
    <property type="nucleotide sequence ID" value="NZ_JBBMFO010000002.1"/>
</dbReference>
<organism evidence="4 5">
    <name type="scientific">Peptoniphilus hominis</name>
    <name type="common">ex Hitch et al. 2025</name>
    <dbReference type="NCBI Taxonomy" id="3133174"/>
    <lineage>
        <taxon>Bacteria</taxon>
        <taxon>Bacillati</taxon>
        <taxon>Bacillota</taxon>
        <taxon>Tissierellia</taxon>
        <taxon>Tissierellales</taxon>
        <taxon>Peptoniphilaceae</taxon>
        <taxon>Peptoniphilus</taxon>
    </lineage>
</organism>
<evidence type="ECO:0000259" key="3">
    <source>
        <dbReference type="PROSITE" id="PS51737"/>
    </source>
</evidence>
<gene>
    <name evidence="4" type="ORF">WMO19_01785</name>
</gene>
<dbReference type="Pfam" id="PF00239">
    <property type="entry name" value="Resolvase"/>
    <property type="match status" value="1"/>
</dbReference>
<dbReference type="InterPro" id="IPR006119">
    <property type="entry name" value="Resolv_N"/>
</dbReference>
<evidence type="ECO:0000256" key="1">
    <source>
        <dbReference type="SAM" id="MobiDB-lite"/>
    </source>
</evidence>
<proteinExistence type="predicted"/>
<reference evidence="4 5" key="1">
    <citation type="submission" date="2024-03" db="EMBL/GenBank/DDBJ databases">
        <title>Human intestinal bacterial collection.</title>
        <authorList>
            <person name="Pauvert C."/>
            <person name="Hitch T.C.A."/>
            <person name="Clavel T."/>
        </authorList>
    </citation>
    <scope>NUCLEOTIDE SEQUENCE [LARGE SCALE GENOMIC DNA]</scope>
    <source>
        <strain evidence="4 5">CLA-SR-H025</strain>
    </source>
</reference>
<dbReference type="Gene3D" id="3.90.1750.20">
    <property type="entry name" value="Putative Large Serine Recombinase, Chain B, Domain 2"/>
    <property type="match status" value="1"/>
</dbReference>
<feature type="region of interest" description="Disordered" evidence="1">
    <location>
        <begin position="278"/>
        <end position="315"/>
    </location>
</feature>
<protein>
    <submittedName>
        <fullName evidence="4">Recombinase family protein</fullName>
    </submittedName>
</protein>
<feature type="domain" description="Resolvase/invertase-type recombinase catalytic" evidence="2">
    <location>
        <begin position="18"/>
        <end position="165"/>
    </location>
</feature>
<dbReference type="InterPro" id="IPR011109">
    <property type="entry name" value="DNA_bind_recombinase_dom"/>
</dbReference>
<dbReference type="InterPro" id="IPR038109">
    <property type="entry name" value="DNA_bind_recomb_sf"/>
</dbReference>
<dbReference type="InterPro" id="IPR036162">
    <property type="entry name" value="Resolvase-like_N_sf"/>
</dbReference>
<keyword evidence="5" id="KW-1185">Reference proteome</keyword>
<accession>A0ABV1CCD6</accession>
<dbReference type="CDD" id="cd00338">
    <property type="entry name" value="Ser_Recombinase"/>
    <property type="match status" value="1"/>
</dbReference>
<feature type="compositionally biased region" description="Basic and acidic residues" evidence="1">
    <location>
        <begin position="299"/>
        <end position="315"/>
    </location>
</feature>
<dbReference type="SMART" id="SM00857">
    <property type="entry name" value="Resolvase"/>
    <property type="match status" value="1"/>
</dbReference>
<dbReference type="InterPro" id="IPR050639">
    <property type="entry name" value="SSR_resolvase"/>
</dbReference>
<evidence type="ECO:0000313" key="4">
    <source>
        <dbReference type="EMBL" id="MEQ2400331.1"/>
    </source>
</evidence>
<name>A0ABV1CCD6_9FIRM</name>
<dbReference type="PANTHER" id="PTHR30461:SF23">
    <property type="entry name" value="DNA RECOMBINASE-RELATED"/>
    <property type="match status" value="1"/>
</dbReference>
<dbReference type="Gene3D" id="3.40.50.1390">
    <property type="entry name" value="Resolvase, N-terminal catalytic domain"/>
    <property type="match status" value="1"/>
</dbReference>
<feature type="domain" description="Recombinase" evidence="3">
    <location>
        <begin position="174"/>
        <end position="287"/>
    </location>
</feature>
<dbReference type="EMBL" id="JBBMFO010000002">
    <property type="protein sequence ID" value="MEQ2400331.1"/>
    <property type="molecule type" value="Genomic_DNA"/>
</dbReference>
<dbReference type="SUPFAM" id="SSF53041">
    <property type="entry name" value="Resolvase-like"/>
    <property type="match status" value="1"/>
</dbReference>
<evidence type="ECO:0000313" key="5">
    <source>
        <dbReference type="Proteomes" id="UP001447979"/>
    </source>
</evidence>